<gene>
    <name evidence="2" type="ORF">S12H4_28667</name>
</gene>
<sequence length="166" mass="18710">WQPEAFMRFSSTLCDIPDSESADQAFDVILLGLAQSGVNLLGEDIIAQVFGSAIDQAKLSIDELREAYHNTIEQKYGESPESVIARLAPSYQPMAVIQLANEVAEVASRREKIAVQVQRKAIKRAEVAEKKLTQVHKYRLKMEAKKQRGKRRAQKIKASKKSRKKK</sequence>
<feature type="non-terminal residue" evidence="2">
    <location>
        <position position="1"/>
    </location>
</feature>
<reference evidence="2" key="1">
    <citation type="journal article" date="2014" name="Front. Microbiol.">
        <title>High frequency of phylogenetically diverse reductive dehalogenase-homologous genes in deep subseafloor sedimentary metagenomes.</title>
        <authorList>
            <person name="Kawai M."/>
            <person name="Futagami T."/>
            <person name="Toyoda A."/>
            <person name="Takaki Y."/>
            <person name="Nishi S."/>
            <person name="Hori S."/>
            <person name="Arai W."/>
            <person name="Tsubouchi T."/>
            <person name="Morono Y."/>
            <person name="Uchiyama I."/>
            <person name="Ito T."/>
            <person name="Fujiyama A."/>
            <person name="Inagaki F."/>
            <person name="Takami H."/>
        </authorList>
    </citation>
    <scope>NUCLEOTIDE SEQUENCE</scope>
    <source>
        <strain evidence="2">Expedition CK06-06</strain>
    </source>
</reference>
<dbReference type="AlphaFoldDB" id="X1SE97"/>
<protein>
    <submittedName>
        <fullName evidence="2">Uncharacterized protein</fullName>
    </submittedName>
</protein>
<proteinExistence type="predicted"/>
<accession>X1SE97</accession>
<evidence type="ECO:0000313" key="2">
    <source>
        <dbReference type="EMBL" id="GAI91347.1"/>
    </source>
</evidence>
<dbReference type="EMBL" id="BARW01016463">
    <property type="protein sequence ID" value="GAI91347.1"/>
    <property type="molecule type" value="Genomic_DNA"/>
</dbReference>
<name>X1SE97_9ZZZZ</name>
<feature type="compositionally biased region" description="Basic residues" evidence="1">
    <location>
        <begin position="147"/>
        <end position="166"/>
    </location>
</feature>
<organism evidence="2">
    <name type="scientific">marine sediment metagenome</name>
    <dbReference type="NCBI Taxonomy" id="412755"/>
    <lineage>
        <taxon>unclassified sequences</taxon>
        <taxon>metagenomes</taxon>
        <taxon>ecological metagenomes</taxon>
    </lineage>
</organism>
<evidence type="ECO:0000256" key="1">
    <source>
        <dbReference type="SAM" id="MobiDB-lite"/>
    </source>
</evidence>
<comment type="caution">
    <text evidence="2">The sequence shown here is derived from an EMBL/GenBank/DDBJ whole genome shotgun (WGS) entry which is preliminary data.</text>
</comment>
<feature type="region of interest" description="Disordered" evidence="1">
    <location>
        <begin position="143"/>
        <end position="166"/>
    </location>
</feature>